<name>A0A6M4GSI4_9PROT</name>
<dbReference type="KEGG" id="uru:DSM104443_01313"/>
<protein>
    <recommendedName>
        <fullName evidence="4">YggT family protein</fullName>
    </recommendedName>
</protein>
<proteinExistence type="predicted"/>
<feature type="transmembrane region" description="Helical" evidence="1">
    <location>
        <begin position="6"/>
        <end position="31"/>
    </location>
</feature>
<accession>A0A6M4GSI4</accession>
<evidence type="ECO:0000313" key="2">
    <source>
        <dbReference type="EMBL" id="QJR10259.1"/>
    </source>
</evidence>
<evidence type="ECO:0008006" key="4">
    <source>
        <dbReference type="Google" id="ProtNLM"/>
    </source>
</evidence>
<evidence type="ECO:0000256" key="1">
    <source>
        <dbReference type="SAM" id="Phobius"/>
    </source>
</evidence>
<keyword evidence="3" id="KW-1185">Reference proteome</keyword>
<evidence type="ECO:0000313" key="3">
    <source>
        <dbReference type="Proteomes" id="UP000501534"/>
    </source>
</evidence>
<organism evidence="2 3">
    <name type="scientific">Usitatibacter rugosus</name>
    <dbReference type="NCBI Taxonomy" id="2732067"/>
    <lineage>
        <taxon>Bacteria</taxon>
        <taxon>Pseudomonadati</taxon>
        <taxon>Pseudomonadota</taxon>
        <taxon>Betaproteobacteria</taxon>
        <taxon>Nitrosomonadales</taxon>
        <taxon>Usitatibacteraceae</taxon>
        <taxon>Usitatibacter</taxon>
    </lineage>
</organism>
<dbReference type="AlphaFoldDB" id="A0A6M4GSI4"/>
<keyword evidence="1" id="KW-1133">Transmembrane helix</keyword>
<dbReference type="Proteomes" id="UP000501534">
    <property type="component" value="Chromosome"/>
</dbReference>
<dbReference type="EMBL" id="CP053069">
    <property type="protein sequence ID" value="QJR10259.1"/>
    <property type="molecule type" value="Genomic_DNA"/>
</dbReference>
<dbReference type="RefSeq" id="WP_171090646.1">
    <property type="nucleotide sequence ID" value="NZ_CP053069.1"/>
</dbReference>
<keyword evidence="1" id="KW-0812">Transmembrane</keyword>
<gene>
    <name evidence="2" type="ORF">DSM104443_01313</name>
</gene>
<feature type="transmembrane region" description="Helical" evidence="1">
    <location>
        <begin position="60"/>
        <end position="84"/>
    </location>
</feature>
<keyword evidence="1" id="KW-0472">Membrane</keyword>
<sequence>MLLAIIILKGLLEVLLLSHIAQGILFVFAGATRERNIVYKIFATVNRPIWKATRFITPRFIVDGHVAFVSFFFLCVLWVVVLAAKVHYYLQASAPPA</sequence>
<reference evidence="2 3" key="1">
    <citation type="submission" date="2020-04" db="EMBL/GenBank/DDBJ databases">
        <title>Usitatibacter rugosus gen. nov., sp. nov. and Usitatibacter palustris sp. nov., novel members of Usitatibacteraceae fam. nov. within the order Nitrosomonadales isolated from soil.</title>
        <authorList>
            <person name="Huber K.J."/>
            <person name="Neumann-Schaal M."/>
            <person name="Geppert A."/>
            <person name="Luckner M."/>
            <person name="Wanner G."/>
            <person name="Overmann J."/>
        </authorList>
    </citation>
    <scope>NUCLEOTIDE SEQUENCE [LARGE SCALE GENOMIC DNA]</scope>
    <source>
        <strain evidence="2 3">0125_3</strain>
    </source>
</reference>